<dbReference type="InterPro" id="IPR003855">
    <property type="entry name" value="K+_transporter"/>
</dbReference>
<dbReference type="InterPro" id="IPR053951">
    <property type="entry name" value="K_trans_N"/>
</dbReference>
<evidence type="ECO:0000256" key="6">
    <source>
        <dbReference type="ARBA" id="ARBA00022692"/>
    </source>
</evidence>
<protein>
    <recommendedName>
        <fullName evidence="12">Probable potassium transport system protein Kup</fullName>
    </recommendedName>
</protein>
<gene>
    <name evidence="12" type="primary">kup</name>
    <name evidence="15" type="ORF">M3D15_08750</name>
</gene>
<dbReference type="InterPro" id="IPR023051">
    <property type="entry name" value="Kup"/>
</dbReference>
<dbReference type="HAMAP" id="MF_01522">
    <property type="entry name" value="Kup"/>
    <property type="match status" value="1"/>
</dbReference>
<keyword evidence="6 12" id="KW-0812">Transmembrane</keyword>
<dbReference type="PANTHER" id="PTHR30540">
    <property type="entry name" value="OSMOTIC STRESS POTASSIUM TRANSPORTER"/>
    <property type="match status" value="1"/>
</dbReference>
<organism evidence="15 16">
    <name type="scientific">Pseudoclavibacter albus</name>
    <dbReference type="NCBI Taxonomy" id="272241"/>
    <lineage>
        <taxon>Bacteria</taxon>
        <taxon>Bacillati</taxon>
        <taxon>Actinomycetota</taxon>
        <taxon>Actinomycetes</taxon>
        <taxon>Micrococcales</taxon>
        <taxon>Microbacteriaceae</taxon>
        <taxon>Pseudoclavibacter</taxon>
    </lineage>
</organism>
<keyword evidence="16" id="KW-1185">Reference proteome</keyword>
<keyword evidence="9 12" id="KW-1133">Transmembrane helix</keyword>
<reference evidence="15 16" key="1">
    <citation type="submission" date="2022-04" db="EMBL/GenBank/DDBJ databases">
        <title>Human microbiome associated bacterial genomes.</title>
        <authorList>
            <person name="Sandstrom S."/>
            <person name="Salamzade R."/>
            <person name="Kalan L.R."/>
        </authorList>
    </citation>
    <scope>NUCLEOTIDE SEQUENCE [LARGE SCALE GENOMIC DNA]</scope>
    <source>
        <strain evidence="16">p3-SID1799</strain>
    </source>
</reference>
<evidence type="ECO:0000256" key="7">
    <source>
        <dbReference type="ARBA" id="ARBA00022847"/>
    </source>
</evidence>
<feature type="transmembrane region" description="Helical" evidence="12">
    <location>
        <begin position="386"/>
        <end position="407"/>
    </location>
</feature>
<comment type="function">
    <text evidence="12">Transport of potassium into the cell. Likely operates as a K(+):H(+) symporter.</text>
</comment>
<dbReference type="EMBL" id="JALXSQ010000042">
    <property type="protein sequence ID" value="MCT2043412.1"/>
    <property type="molecule type" value="Genomic_DNA"/>
</dbReference>
<name>A0ABT2HYM5_9MICO</name>
<evidence type="ECO:0000313" key="16">
    <source>
        <dbReference type="Proteomes" id="UP001525379"/>
    </source>
</evidence>
<evidence type="ECO:0000256" key="2">
    <source>
        <dbReference type="ARBA" id="ARBA00007019"/>
    </source>
</evidence>
<dbReference type="InterPro" id="IPR053952">
    <property type="entry name" value="K_trans_C"/>
</dbReference>
<dbReference type="Proteomes" id="UP001525379">
    <property type="component" value="Unassembled WGS sequence"/>
</dbReference>
<evidence type="ECO:0000259" key="13">
    <source>
        <dbReference type="Pfam" id="PF02705"/>
    </source>
</evidence>
<feature type="domain" description="K+ potassium transporter C-terminal" evidence="14">
    <location>
        <begin position="498"/>
        <end position="650"/>
    </location>
</feature>
<proteinExistence type="inferred from homology"/>
<feature type="transmembrane region" description="Helical" evidence="12">
    <location>
        <begin position="359"/>
        <end position="380"/>
    </location>
</feature>
<keyword evidence="10 12" id="KW-0406">Ion transport</keyword>
<keyword evidence="3 12" id="KW-0813">Transport</keyword>
<feature type="transmembrane region" description="Helical" evidence="12">
    <location>
        <begin position="190"/>
        <end position="211"/>
    </location>
</feature>
<evidence type="ECO:0000256" key="10">
    <source>
        <dbReference type="ARBA" id="ARBA00023065"/>
    </source>
</evidence>
<feature type="transmembrane region" description="Helical" evidence="12">
    <location>
        <begin position="123"/>
        <end position="141"/>
    </location>
</feature>
<dbReference type="Pfam" id="PF22776">
    <property type="entry name" value="K_trans_C"/>
    <property type="match status" value="1"/>
</dbReference>
<evidence type="ECO:0000256" key="1">
    <source>
        <dbReference type="ARBA" id="ARBA00004141"/>
    </source>
</evidence>
<comment type="subcellular location">
    <subcellularLocation>
        <location evidence="12">Cell membrane</location>
        <topology evidence="12">Multi-pass membrane protein</topology>
    </subcellularLocation>
    <subcellularLocation>
        <location evidence="1">Membrane</location>
        <topology evidence="1">Multi-pass membrane protein</topology>
    </subcellularLocation>
</comment>
<evidence type="ECO:0000256" key="3">
    <source>
        <dbReference type="ARBA" id="ARBA00022448"/>
    </source>
</evidence>
<comment type="similarity">
    <text evidence="2 12">Belongs to the HAK/KUP transporter (TC 2.A.72) family.</text>
</comment>
<keyword evidence="8 12" id="KW-0630">Potassium</keyword>
<evidence type="ECO:0000256" key="9">
    <source>
        <dbReference type="ARBA" id="ARBA00022989"/>
    </source>
</evidence>
<evidence type="ECO:0000256" key="5">
    <source>
        <dbReference type="ARBA" id="ARBA00022538"/>
    </source>
</evidence>
<feature type="domain" description="K+ potassium transporter integral membrane" evidence="13">
    <location>
        <begin position="31"/>
        <end position="484"/>
    </location>
</feature>
<keyword evidence="11 12" id="KW-0472">Membrane</keyword>
<dbReference type="Pfam" id="PF02705">
    <property type="entry name" value="K_trans"/>
    <property type="match status" value="1"/>
</dbReference>
<dbReference type="PANTHER" id="PTHR30540:SF79">
    <property type="entry name" value="LOW AFFINITY POTASSIUM TRANSPORT SYSTEM PROTEIN KUP"/>
    <property type="match status" value="1"/>
</dbReference>
<sequence>MKLANPLTRPLTVAAQRKAKVRRGGQSTAALTLAALGVVFGDIGTSPLYSLQTVFSAEHNAVQPTPEHVYGIISLVFWSITMIVTVKYVTFVIRADNDGEGGILSLTAMVRRQFTTRPRASKLAAAAGLIGASLFFGDSVITPAISVLSAVEGIEVAYPDFPHIIVPIALTILIVLFASQKYGTSVVGRAFGPIMFCWFGVLAALGLPHILENPGILVALSPYHSWKFIFAEPFIAFIAMGAVVLSVTGAEALYADVGHFGRRPIQLAWLCYIWPALTICYLGQGAMVLAHPETISNPFFNMGPSWTVLPLVILATMATVIASQAVISGAYSVARQAMRLGYLPTLDVKQTSRHEAGQITIPVVTGVLFVCVAAIVLIFQNSVALASAYGLAVTTTLTLETLLFCVFARKIWMWPWPLVIGFGGVILSFEATYFIANLAKIFIGGWLPLAIGGVMLFIMTTWQAGRREVTRRREIIEGTLSDFLEALTQEGREPIRCPGTIVFPHASDRSVPLALRQNVSLNKVLHEQVILVQVKTIHVPHVDEEECVTIRHFPTAPPGIIGVTLRFGFFQTRDVPMALQRASERLNMPELDVSRAHYLLSHLDIEAIRTPGIRGFRRALFVLLTRTASSPSKHFRLPSERTIELGSRIQV</sequence>
<feature type="transmembrane region" description="Helical" evidence="12">
    <location>
        <begin position="441"/>
        <end position="462"/>
    </location>
</feature>
<evidence type="ECO:0000256" key="11">
    <source>
        <dbReference type="ARBA" id="ARBA00023136"/>
    </source>
</evidence>
<accession>A0ABT2HYM5</accession>
<evidence type="ECO:0000313" key="15">
    <source>
        <dbReference type="EMBL" id="MCT2043412.1"/>
    </source>
</evidence>
<evidence type="ECO:0000259" key="14">
    <source>
        <dbReference type="Pfam" id="PF22776"/>
    </source>
</evidence>
<feature type="transmembrane region" description="Helical" evidence="12">
    <location>
        <begin position="161"/>
        <end position="178"/>
    </location>
</feature>
<keyword evidence="4 12" id="KW-1003">Cell membrane</keyword>
<evidence type="ECO:0000256" key="12">
    <source>
        <dbReference type="HAMAP-Rule" id="MF_01522"/>
    </source>
</evidence>
<keyword evidence="7 12" id="KW-0769">Symport</keyword>
<comment type="caution">
    <text evidence="15">The sequence shown here is derived from an EMBL/GenBank/DDBJ whole genome shotgun (WGS) entry which is preliminary data.</text>
</comment>
<comment type="catalytic activity">
    <reaction evidence="12">
        <text>K(+)(in) + H(+)(in) = K(+)(out) + H(+)(out)</text>
        <dbReference type="Rhea" id="RHEA:28490"/>
        <dbReference type="ChEBI" id="CHEBI:15378"/>
        <dbReference type="ChEBI" id="CHEBI:29103"/>
    </reaction>
</comment>
<evidence type="ECO:0000256" key="8">
    <source>
        <dbReference type="ARBA" id="ARBA00022958"/>
    </source>
</evidence>
<feature type="transmembrane region" description="Helical" evidence="12">
    <location>
        <begin position="69"/>
        <end position="89"/>
    </location>
</feature>
<feature type="transmembrane region" description="Helical" evidence="12">
    <location>
        <begin position="231"/>
        <end position="255"/>
    </location>
</feature>
<keyword evidence="5 12" id="KW-0633">Potassium transport</keyword>
<dbReference type="RefSeq" id="WP_260104584.1">
    <property type="nucleotide sequence ID" value="NZ_JALXSQ010000042.1"/>
</dbReference>
<feature type="transmembrane region" description="Helical" evidence="12">
    <location>
        <begin position="267"/>
        <end position="291"/>
    </location>
</feature>
<feature type="transmembrane region" description="Helical" evidence="12">
    <location>
        <begin position="414"/>
        <end position="435"/>
    </location>
</feature>
<evidence type="ECO:0000256" key="4">
    <source>
        <dbReference type="ARBA" id="ARBA00022475"/>
    </source>
</evidence>
<feature type="transmembrane region" description="Helical" evidence="12">
    <location>
        <begin position="311"/>
        <end position="334"/>
    </location>
</feature>
<feature type="transmembrane region" description="Helical" evidence="12">
    <location>
        <begin position="28"/>
        <end position="49"/>
    </location>
</feature>